<sequence>MAYFGNRTINLLNLHYAIHSIAMTGGGAFFAAYLVKADVPIPGVFASFAAILIGRFLIRPAILGLAVRYGMRRLIILGTLLNACQFPFLGFIHGPGLPLYAMIAIGAIADTLYWPCYHAYFARLGDDDARGQQIGVREAIAAMIGVVSPLLTGILLVTFGPQVAFGVSALAVAGSALPLLYTPHVPIVPTVPHAYRDALPGILLFVGDGFIGGIYLFVWQVALFLALNQNFLTFGGALAIAAVVGAAAGMVLGRHIDDGNGKRAVTIAYGILSLIVVLRAMATLHPALAVTVNALSAIGNCLYIPTLMAVVYTLAKAAPCSLRFHIATEAGWDAGGATSLLTAALLAWFHVPLWAVLLLGLAGTAWQITLLRRHYAQRDGAQPATAT</sequence>
<dbReference type="EMBL" id="BAAADD010000013">
    <property type="protein sequence ID" value="GAA0587029.1"/>
    <property type="molecule type" value="Genomic_DNA"/>
</dbReference>
<dbReference type="Gene3D" id="1.20.1250.20">
    <property type="entry name" value="MFS general substrate transporter like domains"/>
    <property type="match status" value="1"/>
</dbReference>
<protein>
    <recommendedName>
        <fullName evidence="7">MFS transporter</fullName>
    </recommendedName>
</protein>
<keyword evidence="3 4" id="KW-0472">Membrane</keyword>
<feature type="transmembrane region" description="Helical" evidence="4">
    <location>
        <begin position="134"/>
        <end position="157"/>
    </location>
</feature>
<feature type="transmembrane region" description="Helical" evidence="4">
    <location>
        <begin position="41"/>
        <end position="62"/>
    </location>
</feature>
<dbReference type="RefSeq" id="WP_166937406.1">
    <property type="nucleotide sequence ID" value="NZ_BAAADD010000013.1"/>
</dbReference>
<dbReference type="SUPFAM" id="SSF103473">
    <property type="entry name" value="MFS general substrate transporter"/>
    <property type="match status" value="1"/>
</dbReference>
<reference evidence="6" key="1">
    <citation type="journal article" date="2019" name="Int. J. Syst. Evol. Microbiol.">
        <title>The Global Catalogue of Microorganisms (GCM) 10K type strain sequencing project: providing services to taxonomists for standard genome sequencing and annotation.</title>
        <authorList>
            <consortium name="The Broad Institute Genomics Platform"/>
            <consortium name="The Broad Institute Genome Sequencing Center for Infectious Disease"/>
            <person name="Wu L."/>
            <person name="Ma J."/>
        </authorList>
    </citation>
    <scope>NUCLEOTIDE SEQUENCE [LARGE SCALE GENOMIC DNA]</scope>
    <source>
        <strain evidence="6">JCM 15089</strain>
    </source>
</reference>
<dbReference type="InterPro" id="IPR036259">
    <property type="entry name" value="MFS_trans_sf"/>
</dbReference>
<organism evidence="5 6">
    <name type="scientific">Rhizomicrobium electricum</name>
    <dbReference type="NCBI Taxonomy" id="480070"/>
    <lineage>
        <taxon>Bacteria</taxon>
        <taxon>Pseudomonadati</taxon>
        <taxon>Pseudomonadota</taxon>
        <taxon>Alphaproteobacteria</taxon>
        <taxon>Micropepsales</taxon>
        <taxon>Micropepsaceae</taxon>
        <taxon>Rhizomicrobium</taxon>
    </lineage>
</organism>
<proteinExistence type="predicted"/>
<keyword evidence="1 4" id="KW-0812">Transmembrane</keyword>
<evidence type="ECO:0000256" key="1">
    <source>
        <dbReference type="ARBA" id="ARBA00022692"/>
    </source>
</evidence>
<feature type="transmembrane region" description="Helical" evidence="4">
    <location>
        <begin position="353"/>
        <end position="371"/>
    </location>
</feature>
<dbReference type="InterPro" id="IPR011701">
    <property type="entry name" value="MFS"/>
</dbReference>
<keyword evidence="2 4" id="KW-1133">Transmembrane helix</keyword>
<feature type="transmembrane region" description="Helical" evidence="4">
    <location>
        <begin position="99"/>
        <end position="122"/>
    </location>
</feature>
<evidence type="ECO:0008006" key="7">
    <source>
        <dbReference type="Google" id="ProtNLM"/>
    </source>
</evidence>
<dbReference type="Proteomes" id="UP001499951">
    <property type="component" value="Unassembled WGS sequence"/>
</dbReference>
<evidence type="ECO:0000256" key="2">
    <source>
        <dbReference type="ARBA" id="ARBA00022989"/>
    </source>
</evidence>
<feature type="transmembrane region" description="Helical" evidence="4">
    <location>
        <begin position="202"/>
        <end position="225"/>
    </location>
</feature>
<name>A0ABP3QAT5_9PROT</name>
<evidence type="ECO:0000313" key="5">
    <source>
        <dbReference type="EMBL" id="GAA0587029.1"/>
    </source>
</evidence>
<dbReference type="Pfam" id="PF07690">
    <property type="entry name" value="MFS_1"/>
    <property type="match status" value="1"/>
</dbReference>
<comment type="caution">
    <text evidence="5">The sequence shown here is derived from an EMBL/GenBank/DDBJ whole genome shotgun (WGS) entry which is preliminary data.</text>
</comment>
<feature type="transmembrane region" description="Helical" evidence="4">
    <location>
        <begin position="74"/>
        <end position="93"/>
    </location>
</feature>
<feature type="transmembrane region" description="Helical" evidence="4">
    <location>
        <begin position="163"/>
        <end position="181"/>
    </location>
</feature>
<evidence type="ECO:0000256" key="4">
    <source>
        <dbReference type="SAM" id="Phobius"/>
    </source>
</evidence>
<evidence type="ECO:0000313" key="6">
    <source>
        <dbReference type="Proteomes" id="UP001499951"/>
    </source>
</evidence>
<accession>A0ABP3QAT5</accession>
<gene>
    <name evidence="5" type="ORF">GCM10008942_40070</name>
</gene>
<feature type="transmembrane region" description="Helical" evidence="4">
    <location>
        <begin position="231"/>
        <end position="252"/>
    </location>
</feature>
<keyword evidence="6" id="KW-1185">Reference proteome</keyword>
<feature type="transmembrane region" description="Helical" evidence="4">
    <location>
        <begin position="294"/>
        <end position="314"/>
    </location>
</feature>
<evidence type="ECO:0000256" key="3">
    <source>
        <dbReference type="ARBA" id="ARBA00023136"/>
    </source>
</evidence>
<feature type="transmembrane region" description="Helical" evidence="4">
    <location>
        <begin position="12"/>
        <end position="35"/>
    </location>
</feature>
<feature type="transmembrane region" description="Helical" evidence="4">
    <location>
        <begin position="264"/>
        <end position="282"/>
    </location>
</feature>